<dbReference type="SMART" id="SM00458">
    <property type="entry name" value="RICIN"/>
    <property type="match status" value="2"/>
</dbReference>
<organism evidence="2 3">
    <name type="scientific">Paractinoplanes bogorensis</name>
    <dbReference type="NCBI Taxonomy" id="1610840"/>
    <lineage>
        <taxon>Bacteria</taxon>
        <taxon>Bacillati</taxon>
        <taxon>Actinomycetota</taxon>
        <taxon>Actinomycetes</taxon>
        <taxon>Micromonosporales</taxon>
        <taxon>Micromonosporaceae</taxon>
        <taxon>Paractinoplanes</taxon>
    </lineage>
</organism>
<dbReference type="Pfam" id="PF00652">
    <property type="entry name" value="Ricin_B_lectin"/>
    <property type="match status" value="1"/>
</dbReference>
<gene>
    <name evidence="2" type="ORF">KOI35_36630</name>
</gene>
<feature type="domain" description="Ricin B lectin" evidence="1">
    <location>
        <begin position="172"/>
        <end position="321"/>
    </location>
</feature>
<comment type="caution">
    <text evidence="2">The sequence shown here is derived from an EMBL/GenBank/DDBJ whole genome shotgun (WGS) entry which is preliminary data.</text>
</comment>
<dbReference type="EMBL" id="JAHKKG010000013">
    <property type="protein sequence ID" value="MBU2669053.1"/>
    <property type="molecule type" value="Genomic_DNA"/>
</dbReference>
<dbReference type="CDD" id="cd00161">
    <property type="entry name" value="beta-trefoil_Ricin-like"/>
    <property type="match status" value="2"/>
</dbReference>
<dbReference type="Proteomes" id="UP001519654">
    <property type="component" value="Unassembled WGS sequence"/>
</dbReference>
<reference evidence="2 3" key="1">
    <citation type="submission" date="2021-06" db="EMBL/GenBank/DDBJ databases">
        <title>Actinoplanes lichenicola sp. nov., and Actinoplanes ovalisporus sp. nov., isolated from lichen in Thailand.</title>
        <authorList>
            <person name="Saeng-In P."/>
            <person name="Kanchanasin P."/>
            <person name="Yuki M."/>
            <person name="Kudo T."/>
            <person name="Ohkuma M."/>
            <person name="Phongsopitanun W."/>
            <person name="Tanasupawat S."/>
        </authorList>
    </citation>
    <scope>NUCLEOTIDE SEQUENCE [LARGE SCALE GENOMIC DNA]</scope>
    <source>
        <strain evidence="2 3">NBRC 110975</strain>
    </source>
</reference>
<protein>
    <submittedName>
        <fullName evidence="2">Ricin-type beta-trefoil lectin domain protein</fullName>
    </submittedName>
</protein>
<evidence type="ECO:0000313" key="3">
    <source>
        <dbReference type="Proteomes" id="UP001519654"/>
    </source>
</evidence>
<dbReference type="PROSITE" id="PS50231">
    <property type="entry name" value="RICIN_B_LECTIN"/>
    <property type="match status" value="2"/>
</dbReference>
<name>A0ABS5Z082_9ACTN</name>
<proteinExistence type="predicted"/>
<dbReference type="Gene3D" id="2.80.10.50">
    <property type="match status" value="3"/>
</dbReference>
<sequence>MKRDDHGSMPLAMLVVVVGLTLSGVLGTMVISQIGSAGYDARRVMALHAAQSGLEAGLGQIRASTRLNRDGETRGDRTKLQCDPITGSVGNGSTGTWSVSVAYYDADPQGHGTDATWLSAHRIPCTPADGPRDVPSYAAFTSVGTASYQGRISRRTLTGTYVFHLENANILGGLIHVYRGDTTLNDLCIDAGSGEPAAAVPARLQLCSAGSTAQTWAYTSTLQIQLVSSQTKALPYGMCLDAGSTHATGAQVLLQPCQTTRPSLYRQMWSFNDSANLVGANSTGTDVDGFCFNVQTADTPGSYLIITRSCNGSYNNVSTFSADANVGAGQAASDVGRSIGQLINYNQFGRCLDDTGANPNATHMIAWPCKQNPNPNKVLWNQRYTLPAFPGDSDKSINATEANHATGTITMTYTAVTYCLQSPLSTALYKYVTTKVCDGTPAQQWTVYGRTKLYATSYIIRDVNGKCLQPRDPAASPPDLFQAVNQISKIYVADCDGSTLQKWNADKNVIEALALKDINENPATAN</sequence>
<evidence type="ECO:0000313" key="2">
    <source>
        <dbReference type="EMBL" id="MBU2669053.1"/>
    </source>
</evidence>
<dbReference type="RefSeq" id="WP_215793285.1">
    <property type="nucleotide sequence ID" value="NZ_JAHKKG010000013.1"/>
</dbReference>
<dbReference type="InterPro" id="IPR000772">
    <property type="entry name" value="Ricin_B_lectin"/>
</dbReference>
<accession>A0ABS5Z082</accession>
<dbReference type="SUPFAM" id="SSF50370">
    <property type="entry name" value="Ricin B-like lectins"/>
    <property type="match status" value="2"/>
</dbReference>
<evidence type="ECO:0000259" key="1">
    <source>
        <dbReference type="SMART" id="SM00458"/>
    </source>
</evidence>
<dbReference type="InterPro" id="IPR035992">
    <property type="entry name" value="Ricin_B-like_lectins"/>
</dbReference>
<feature type="domain" description="Ricin B lectin" evidence="1">
    <location>
        <begin position="337"/>
        <end position="506"/>
    </location>
</feature>
<keyword evidence="3" id="KW-1185">Reference proteome</keyword>